<comment type="caution">
    <text evidence="3">The sequence shown here is derived from an EMBL/GenBank/DDBJ whole genome shotgun (WGS) entry which is preliminary data.</text>
</comment>
<feature type="chain" id="PRO_5036989433" description="DUF3108 domain-containing protein" evidence="2">
    <location>
        <begin position="20"/>
        <end position="235"/>
    </location>
</feature>
<name>A0A917ZD57_9GAMM</name>
<dbReference type="Pfam" id="PF19630">
    <property type="entry name" value="DUF6134"/>
    <property type="match status" value="1"/>
</dbReference>
<keyword evidence="4" id="KW-1185">Reference proteome</keyword>
<accession>A0A917ZD57</accession>
<reference evidence="3 4" key="1">
    <citation type="journal article" date="2014" name="Int. J. Syst. Evol. Microbiol.">
        <title>Complete genome sequence of Corynebacterium casei LMG S-19264T (=DSM 44701T), isolated from a smear-ripened cheese.</title>
        <authorList>
            <consortium name="US DOE Joint Genome Institute (JGI-PGF)"/>
            <person name="Walter F."/>
            <person name="Albersmeier A."/>
            <person name="Kalinowski J."/>
            <person name="Ruckert C."/>
        </authorList>
    </citation>
    <scope>NUCLEOTIDE SEQUENCE [LARGE SCALE GENOMIC DNA]</scope>
    <source>
        <strain evidence="3 4">CGMCC 1.7286</strain>
    </source>
</reference>
<gene>
    <name evidence="3" type="ORF">GCM10011348_14880</name>
</gene>
<evidence type="ECO:0000313" key="4">
    <source>
        <dbReference type="Proteomes" id="UP000599578"/>
    </source>
</evidence>
<evidence type="ECO:0000256" key="2">
    <source>
        <dbReference type="SAM" id="SignalP"/>
    </source>
</evidence>
<dbReference type="EMBL" id="BMLT01000003">
    <property type="protein sequence ID" value="GGO79759.1"/>
    <property type="molecule type" value="Genomic_DNA"/>
</dbReference>
<evidence type="ECO:0000256" key="1">
    <source>
        <dbReference type="SAM" id="MobiDB-lite"/>
    </source>
</evidence>
<feature type="region of interest" description="Disordered" evidence="1">
    <location>
        <begin position="210"/>
        <end position="235"/>
    </location>
</feature>
<feature type="signal peptide" evidence="2">
    <location>
        <begin position="1"/>
        <end position="19"/>
    </location>
</feature>
<proteinExistence type="predicted"/>
<dbReference type="AlphaFoldDB" id="A0A917ZD57"/>
<sequence>MKRPIILLAGLFAAALAQGGESPSQLFFEVHRDGESVGSHCLKFTRQGDQLEVEVGMELQVQLPLWFDYRYRYRALERWQDGRLAALDVRIEDGSKQRRIEARRRAGALEVEAPGGTWRLPGNLLTSNHWNPAALEQGELLNTLTGRASRIDSQYLGADRLPFGEAELDVRRYRLGGDLEDTVVWYDGSGGWRGLEFSARDGSRVRLKPRQGDSLAFSQSPWNRNPLCRPGQRSG</sequence>
<organism evidence="3 4">
    <name type="scientific">Marinobacterium nitratireducens</name>
    <dbReference type="NCBI Taxonomy" id="518897"/>
    <lineage>
        <taxon>Bacteria</taxon>
        <taxon>Pseudomonadati</taxon>
        <taxon>Pseudomonadota</taxon>
        <taxon>Gammaproteobacteria</taxon>
        <taxon>Oceanospirillales</taxon>
        <taxon>Oceanospirillaceae</taxon>
        <taxon>Marinobacterium</taxon>
    </lineage>
</organism>
<evidence type="ECO:0000313" key="3">
    <source>
        <dbReference type="EMBL" id="GGO79759.1"/>
    </source>
</evidence>
<dbReference type="InterPro" id="IPR045767">
    <property type="entry name" value="DUF6134"/>
</dbReference>
<dbReference type="RefSeq" id="WP_188859951.1">
    <property type="nucleotide sequence ID" value="NZ_BMLT01000003.1"/>
</dbReference>
<protein>
    <recommendedName>
        <fullName evidence="5">DUF3108 domain-containing protein</fullName>
    </recommendedName>
</protein>
<dbReference type="Proteomes" id="UP000599578">
    <property type="component" value="Unassembled WGS sequence"/>
</dbReference>
<keyword evidence="2" id="KW-0732">Signal</keyword>
<evidence type="ECO:0008006" key="5">
    <source>
        <dbReference type="Google" id="ProtNLM"/>
    </source>
</evidence>